<feature type="domain" description="CHRD" evidence="2">
    <location>
        <begin position="33"/>
        <end position="183"/>
    </location>
</feature>
<evidence type="ECO:0000256" key="1">
    <source>
        <dbReference type="SAM" id="SignalP"/>
    </source>
</evidence>
<feature type="chain" id="PRO_5045992711" evidence="1">
    <location>
        <begin position="19"/>
        <end position="189"/>
    </location>
</feature>
<sequence>MLRSVLLFTAAPALVLMAAGTAADDDSNRNARRTFAELKPTEEVPALSSPARGRFRATIDDQNQTISYELSYQDLEAPAVQAHIHVGQRGVNGGISVFLCGNAPAVPAAPTPQPPACPLAPATITGELTAAHIVGPTAQGIEPTRNSVNEFDELVAMLRKGVAYVNVHSSRFPGGEIRGQVRLDRNRSD</sequence>
<dbReference type="EMBL" id="JAEVLS010000001">
    <property type="protein sequence ID" value="MBM0103270.1"/>
    <property type="molecule type" value="Genomic_DNA"/>
</dbReference>
<reference evidence="3 4" key="1">
    <citation type="journal article" date="2021" name="Int. J. Syst. Evol. Microbiol.">
        <title>Steroidobacter gossypii sp. nov., isolated from soil of cotton cropping field.</title>
        <authorList>
            <person name="Huang R."/>
            <person name="Yang S."/>
            <person name="Zhen C."/>
            <person name="Liu W."/>
        </authorList>
    </citation>
    <scope>NUCLEOTIDE SEQUENCE [LARGE SCALE GENOMIC DNA]</scope>
    <source>
        <strain evidence="3 4">S1-65</strain>
    </source>
</reference>
<proteinExistence type="predicted"/>
<evidence type="ECO:0000259" key="2">
    <source>
        <dbReference type="SMART" id="SM00754"/>
    </source>
</evidence>
<dbReference type="Pfam" id="PF07452">
    <property type="entry name" value="CHRD"/>
    <property type="match status" value="1"/>
</dbReference>
<evidence type="ECO:0000313" key="4">
    <source>
        <dbReference type="Proteomes" id="UP000661077"/>
    </source>
</evidence>
<name>A0ABS1WQL6_9GAMM</name>
<organism evidence="3 4">
    <name type="scientific">Steroidobacter gossypii</name>
    <dbReference type="NCBI Taxonomy" id="2805490"/>
    <lineage>
        <taxon>Bacteria</taxon>
        <taxon>Pseudomonadati</taxon>
        <taxon>Pseudomonadota</taxon>
        <taxon>Gammaproteobacteria</taxon>
        <taxon>Steroidobacterales</taxon>
        <taxon>Steroidobacteraceae</taxon>
        <taxon>Steroidobacter</taxon>
    </lineage>
</organism>
<feature type="signal peptide" evidence="1">
    <location>
        <begin position="1"/>
        <end position="18"/>
    </location>
</feature>
<gene>
    <name evidence="3" type="ORF">JM946_00875</name>
</gene>
<protein>
    <submittedName>
        <fullName evidence="3">CHRD domain-containing protein</fullName>
    </submittedName>
</protein>
<accession>A0ABS1WQL6</accession>
<dbReference type="RefSeq" id="WP_203165253.1">
    <property type="nucleotide sequence ID" value="NZ_JAEVLS010000001.1"/>
</dbReference>
<dbReference type="Proteomes" id="UP000661077">
    <property type="component" value="Unassembled WGS sequence"/>
</dbReference>
<evidence type="ECO:0000313" key="3">
    <source>
        <dbReference type="EMBL" id="MBM0103270.1"/>
    </source>
</evidence>
<keyword evidence="4" id="KW-1185">Reference proteome</keyword>
<dbReference type="InterPro" id="IPR010895">
    <property type="entry name" value="CHRD"/>
</dbReference>
<dbReference type="SMART" id="SM00754">
    <property type="entry name" value="CHRD"/>
    <property type="match status" value="1"/>
</dbReference>
<keyword evidence="1" id="KW-0732">Signal</keyword>
<comment type="caution">
    <text evidence="3">The sequence shown here is derived from an EMBL/GenBank/DDBJ whole genome shotgun (WGS) entry which is preliminary data.</text>
</comment>